<feature type="domain" description="Glycosyltransferase 2-like" evidence="1">
    <location>
        <begin position="4"/>
        <end position="97"/>
    </location>
</feature>
<protein>
    <submittedName>
        <fullName evidence="2">Glycosyltransferase family 2 protein</fullName>
    </submittedName>
</protein>
<organism evidence="2 3">
    <name type="scientific">Candidatus Viridilinea halotolerans</name>
    <dbReference type="NCBI Taxonomy" id="2491704"/>
    <lineage>
        <taxon>Bacteria</taxon>
        <taxon>Bacillati</taxon>
        <taxon>Chloroflexota</taxon>
        <taxon>Chloroflexia</taxon>
        <taxon>Chloroflexales</taxon>
        <taxon>Chloroflexineae</taxon>
        <taxon>Oscillochloridaceae</taxon>
        <taxon>Candidatus Viridilinea</taxon>
    </lineage>
</organism>
<dbReference type="Pfam" id="PF00535">
    <property type="entry name" value="Glycos_transf_2"/>
    <property type="match status" value="1"/>
</dbReference>
<name>A0A426TTZ5_9CHLR</name>
<dbReference type="AlphaFoldDB" id="A0A426TTZ5"/>
<proteinExistence type="predicted"/>
<dbReference type="PANTHER" id="PTHR43630:SF2">
    <property type="entry name" value="GLYCOSYLTRANSFERASE"/>
    <property type="match status" value="1"/>
</dbReference>
<evidence type="ECO:0000259" key="1">
    <source>
        <dbReference type="Pfam" id="PF00535"/>
    </source>
</evidence>
<gene>
    <name evidence="2" type="ORF">EI684_17580</name>
</gene>
<dbReference type="CDD" id="cd02511">
    <property type="entry name" value="Beta4Glucosyltransferase"/>
    <property type="match status" value="1"/>
</dbReference>
<keyword evidence="2" id="KW-0808">Transferase</keyword>
<dbReference type="Proteomes" id="UP000280307">
    <property type="component" value="Unassembled WGS sequence"/>
</dbReference>
<dbReference type="InterPro" id="IPR001173">
    <property type="entry name" value="Glyco_trans_2-like"/>
</dbReference>
<comment type="caution">
    <text evidence="2">The sequence shown here is derived from an EMBL/GenBank/DDBJ whole genome shotgun (WGS) entry which is preliminary data.</text>
</comment>
<dbReference type="PANTHER" id="PTHR43630">
    <property type="entry name" value="POLY-BETA-1,6-N-ACETYL-D-GLUCOSAMINE SYNTHASE"/>
    <property type="match status" value="1"/>
</dbReference>
<sequence>MKPTVAIIARDEERHIVGCLTSADALSDDVLLLLDHRSSDATGALASAHGARVIGAAWHGFPAQRNLALQLATKPWVLFLDADERLSPALAHEIQTIPDATPQAGYWIPRYNLFFGQRLRGGGWYPDHQLRLLRRNAARYDEQRLVHEYADLDGPAGTLQGHLIHHNIERLDELWAKQSRYALAEARTLYLHGRHTRWRNFLGAPAREFLRRYVNLSGWRDGPLGLLLCATLAWHEVVKFAFLLTLRGR</sequence>
<evidence type="ECO:0000313" key="2">
    <source>
        <dbReference type="EMBL" id="RRR68476.1"/>
    </source>
</evidence>
<dbReference type="EMBL" id="RSAS01000716">
    <property type="protein sequence ID" value="RRR68476.1"/>
    <property type="molecule type" value="Genomic_DNA"/>
</dbReference>
<reference evidence="2 3" key="1">
    <citation type="submission" date="2018-12" db="EMBL/GenBank/DDBJ databases">
        <title>Genome Sequence of Candidatus Viridilinea halotolerans isolated from saline sulfide-rich spring.</title>
        <authorList>
            <person name="Grouzdev D.S."/>
            <person name="Burganskaya E.I."/>
            <person name="Krutkina M.S."/>
            <person name="Sukhacheva M.V."/>
            <person name="Gorlenko V.M."/>
        </authorList>
    </citation>
    <scope>NUCLEOTIDE SEQUENCE [LARGE SCALE GENOMIC DNA]</scope>
    <source>
        <strain evidence="2">Chok-6</strain>
    </source>
</reference>
<dbReference type="SUPFAM" id="SSF53448">
    <property type="entry name" value="Nucleotide-diphospho-sugar transferases"/>
    <property type="match status" value="1"/>
</dbReference>
<accession>A0A426TTZ5</accession>
<dbReference type="Gene3D" id="3.90.550.10">
    <property type="entry name" value="Spore Coat Polysaccharide Biosynthesis Protein SpsA, Chain A"/>
    <property type="match status" value="1"/>
</dbReference>
<dbReference type="InterPro" id="IPR029044">
    <property type="entry name" value="Nucleotide-diphossugar_trans"/>
</dbReference>
<evidence type="ECO:0000313" key="3">
    <source>
        <dbReference type="Proteomes" id="UP000280307"/>
    </source>
</evidence>
<dbReference type="GO" id="GO:0016740">
    <property type="term" value="F:transferase activity"/>
    <property type="evidence" value="ECO:0007669"/>
    <property type="project" value="UniProtKB-KW"/>
</dbReference>